<feature type="non-terminal residue" evidence="1">
    <location>
        <position position="1"/>
    </location>
</feature>
<evidence type="ECO:0000313" key="1">
    <source>
        <dbReference type="EMBL" id="CAF2129788.1"/>
    </source>
</evidence>
<protein>
    <submittedName>
        <fullName evidence="1">(rape) hypothetical protein</fullName>
    </submittedName>
</protein>
<proteinExistence type="predicted"/>
<dbReference type="AlphaFoldDB" id="A0A816W821"/>
<name>A0A816W821_BRANA</name>
<reference evidence="1" key="1">
    <citation type="submission" date="2021-01" db="EMBL/GenBank/DDBJ databases">
        <authorList>
            <consortium name="Genoscope - CEA"/>
            <person name="William W."/>
        </authorList>
    </citation>
    <scope>NUCLEOTIDE SEQUENCE</scope>
</reference>
<dbReference type="Proteomes" id="UP001295469">
    <property type="component" value="Chromosome A03"/>
</dbReference>
<dbReference type="EMBL" id="HG994357">
    <property type="protein sequence ID" value="CAF2129788.1"/>
    <property type="molecule type" value="Genomic_DNA"/>
</dbReference>
<accession>A0A816W821</accession>
<sequence length="70" mass="7578">QDSSSSLSSSSQQELLLIVIVSPLRLNASWPHDVASVSSLPFVMEKESKIYAIGETTLSSSLLLLHVPPR</sequence>
<organism evidence="1">
    <name type="scientific">Brassica napus</name>
    <name type="common">Rape</name>
    <dbReference type="NCBI Taxonomy" id="3708"/>
    <lineage>
        <taxon>Eukaryota</taxon>
        <taxon>Viridiplantae</taxon>
        <taxon>Streptophyta</taxon>
        <taxon>Embryophyta</taxon>
        <taxon>Tracheophyta</taxon>
        <taxon>Spermatophyta</taxon>
        <taxon>Magnoliopsida</taxon>
        <taxon>eudicotyledons</taxon>
        <taxon>Gunneridae</taxon>
        <taxon>Pentapetalae</taxon>
        <taxon>rosids</taxon>
        <taxon>malvids</taxon>
        <taxon>Brassicales</taxon>
        <taxon>Brassicaceae</taxon>
        <taxon>Brassiceae</taxon>
        <taxon>Brassica</taxon>
    </lineage>
</organism>
<gene>
    <name evidence="1" type="ORF">DARMORV10_A03P48630.1</name>
</gene>